<gene>
    <name evidence="1" type="ORF">VNO80_13989</name>
</gene>
<reference evidence="1 2" key="1">
    <citation type="submission" date="2024-01" db="EMBL/GenBank/DDBJ databases">
        <title>The genomes of 5 underutilized Papilionoideae crops provide insights into root nodulation and disease resistanc.</title>
        <authorList>
            <person name="Jiang F."/>
        </authorList>
    </citation>
    <scope>NUCLEOTIDE SEQUENCE [LARGE SCALE GENOMIC DNA]</scope>
    <source>
        <strain evidence="1">JINMINGXINNONG_FW02</strain>
        <tissue evidence="1">Leaves</tissue>
    </source>
</reference>
<organism evidence="1 2">
    <name type="scientific">Phaseolus coccineus</name>
    <name type="common">Scarlet runner bean</name>
    <name type="synonym">Phaseolus multiflorus</name>
    <dbReference type="NCBI Taxonomy" id="3886"/>
    <lineage>
        <taxon>Eukaryota</taxon>
        <taxon>Viridiplantae</taxon>
        <taxon>Streptophyta</taxon>
        <taxon>Embryophyta</taxon>
        <taxon>Tracheophyta</taxon>
        <taxon>Spermatophyta</taxon>
        <taxon>Magnoliopsida</taxon>
        <taxon>eudicotyledons</taxon>
        <taxon>Gunneridae</taxon>
        <taxon>Pentapetalae</taxon>
        <taxon>rosids</taxon>
        <taxon>fabids</taxon>
        <taxon>Fabales</taxon>
        <taxon>Fabaceae</taxon>
        <taxon>Papilionoideae</taxon>
        <taxon>50 kb inversion clade</taxon>
        <taxon>NPAAA clade</taxon>
        <taxon>indigoferoid/millettioid clade</taxon>
        <taxon>Phaseoleae</taxon>
        <taxon>Phaseolus</taxon>
    </lineage>
</organism>
<comment type="caution">
    <text evidence="1">The sequence shown here is derived from an EMBL/GenBank/DDBJ whole genome shotgun (WGS) entry which is preliminary data.</text>
</comment>
<name>A0AAN9N7H7_PHACN</name>
<evidence type="ECO:0000313" key="1">
    <source>
        <dbReference type="EMBL" id="KAK7365154.1"/>
    </source>
</evidence>
<accession>A0AAN9N7H7</accession>
<dbReference type="EMBL" id="JAYMYR010000005">
    <property type="protein sequence ID" value="KAK7365154.1"/>
    <property type="molecule type" value="Genomic_DNA"/>
</dbReference>
<dbReference type="Proteomes" id="UP001374584">
    <property type="component" value="Unassembled WGS sequence"/>
</dbReference>
<dbReference type="AlphaFoldDB" id="A0AAN9N7H7"/>
<sequence length="129" mass="14914">MDCSNTNIKVLLRGHLMSDEPTSDLFWEDLLMCRKTPIIYGINIQFGHKICYLLGLRKLVVYPILHASEETSSNKGTPVQSVLHPTRPYFNCINMADFYYNHLLVKDSFHGRSSQRQTRNEIDILLGKQ</sequence>
<proteinExistence type="predicted"/>
<keyword evidence="2" id="KW-1185">Reference proteome</keyword>
<evidence type="ECO:0000313" key="2">
    <source>
        <dbReference type="Proteomes" id="UP001374584"/>
    </source>
</evidence>
<protein>
    <submittedName>
        <fullName evidence="1">Uncharacterized protein</fullName>
    </submittedName>
</protein>